<dbReference type="InterPro" id="IPR001279">
    <property type="entry name" value="Metallo-B-lactamas"/>
</dbReference>
<dbReference type="Proteomes" id="UP000249590">
    <property type="component" value="Unassembled WGS sequence"/>
</dbReference>
<dbReference type="CDD" id="cd07715">
    <property type="entry name" value="TaR3-like_MBL-fold"/>
    <property type="match status" value="1"/>
</dbReference>
<gene>
    <name evidence="2" type="ORF">DLJ53_23130</name>
</gene>
<evidence type="ECO:0000313" key="3">
    <source>
        <dbReference type="Proteomes" id="UP000249590"/>
    </source>
</evidence>
<comment type="caution">
    <text evidence="2">The sequence shown here is derived from an EMBL/GenBank/DDBJ whole genome shotgun (WGS) entry which is preliminary data.</text>
</comment>
<proteinExistence type="predicted"/>
<feature type="domain" description="Metallo-beta-lactamase" evidence="1">
    <location>
        <begin position="46"/>
        <end position="244"/>
    </location>
</feature>
<keyword evidence="3" id="KW-1185">Reference proteome</keyword>
<dbReference type="InterPro" id="IPR036866">
    <property type="entry name" value="RibonucZ/Hydroxyglut_hydro"/>
</dbReference>
<dbReference type="EMBL" id="QHHQ01000005">
    <property type="protein sequence ID" value="RAH99420.1"/>
    <property type="molecule type" value="Genomic_DNA"/>
</dbReference>
<organism evidence="2 3">
    <name type="scientific">Acuticoccus sediminis</name>
    <dbReference type="NCBI Taxonomy" id="2184697"/>
    <lineage>
        <taxon>Bacteria</taxon>
        <taxon>Pseudomonadati</taxon>
        <taxon>Pseudomonadota</taxon>
        <taxon>Alphaproteobacteria</taxon>
        <taxon>Hyphomicrobiales</taxon>
        <taxon>Amorphaceae</taxon>
        <taxon>Acuticoccus</taxon>
    </lineage>
</organism>
<name>A0A8B2NLL0_9HYPH</name>
<accession>A0A8B2NLL0</accession>
<dbReference type="PANTHER" id="PTHR42663">
    <property type="entry name" value="HYDROLASE C777.06C-RELATED-RELATED"/>
    <property type="match status" value="1"/>
</dbReference>
<sequence>MTKRNPDTLSLTIWGARGSIPAPGPHTLRYGGETTCLEIRAGSHVLLIDCGSGARSCGAAFAQEGIEQLDVLFTHTHMDHLCGLPFFCSAYDPNCAVSLWAGHIPPGGTLEEIVERMMSPPIFPVATSALRNTVFRSFRARQTFTLDSGLSIASTRLNHPGNGCGYRIEWGGSSIAIITDHEHGDDMIDDAIAEFVTGADLMIYDAMYLEEEYPKYVGWGHSTPTQALDLAARAGVAIPMIFHHDPSRSDDALDMVAREVATQLPGAQVATQGQTIHLTNGKVEIGTSRAA</sequence>
<dbReference type="OrthoDB" id="9803916at2"/>
<reference evidence="2 3" key="1">
    <citation type="submission" date="2018-05" db="EMBL/GenBank/DDBJ databases">
        <title>Acuticoccus sediminis sp. nov., isolated from deep-sea sediment of Indian Ocean.</title>
        <authorList>
            <person name="Liu X."/>
            <person name="Lai Q."/>
            <person name="Du Y."/>
            <person name="Sun F."/>
            <person name="Zhang X."/>
            <person name="Wang S."/>
            <person name="Shao Z."/>
        </authorList>
    </citation>
    <scope>NUCLEOTIDE SEQUENCE [LARGE SCALE GENOMIC DNA]</scope>
    <source>
        <strain evidence="2 3">PTG4-2</strain>
    </source>
</reference>
<dbReference type="PANTHER" id="PTHR42663:SF4">
    <property type="entry name" value="SLL1036 PROTEIN"/>
    <property type="match status" value="1"/>
</dbReference>
<evidence type="ECO:0000313" key="2">
    <source>
        <dbReference type="EMBL" id="RAH99420.1"/>
    </source>
</evidence>
<dbReference type="AlphaFoldDB" id="A0A8B2NLL0"/>
<evidence type="ECO:0000259" key="1">
    <source>
        <dbReference type="Pfam" id="PF12706"/>
    </source>
</evidence>
<protein>
    <submittedName>
        <fullName evidence="2">MBL fold metallo-hydrolase</fullName>
    </submittedName>
</protein>
<dbReference type="Pfam" id="PF12706">
    <property type="entry name" value="Lactamase_B_2"/>
    <property type="match status" value="1"/>
</dbReference>
<dbReference type="Gene3D" id="3.60.15.10">
    <property type="entry name" value="Ribonuclease Z/Hydroxyacylglutathione hydrolase-like"/>
    <property type="match status" value="1"/>
</dbReference>
<keyword evidence="2" id="KW-0378">Hydrolase</keyword>
<dbReference type="RefSeq" id="WP_111349608.1">
    <property type="nucleotide sequence ID" value="NZ_JAIWKD010000006.1"/>
</dbReference>
<dbReference type="GO" id="GO:0016787">
    <property type="term" value="F:hydrolase activity"/>
    <property type="evidence" value="ECO:0007669"/>
    <property type="project" value="UniProtKB-KW"/>
</dbReference>
<dbReference type="SUPFAM" id="SSF56281">
    <property type="entry name" value="Metallo-hydrolase/oxidoreductase"/>
    <property type="match status" value="1"/>
</dbReference>